<reference evidence="2" key="1">
    <citation type="submission" date="2022-11" db="EMBL/GenBank/DDBJ databases">
        <title>Centuries of genome instability and evolution in soft-shell clam transmissible cancer (bioRxiv).</title>
        <authorList>
            <person name="Hart S.F.M."/>
            <person name="Yonemitsu M.A."/>
            <person name="Giersch R.M."/>
            <person name="Beal B.F."/>
            <person name="Arriagada G."/>
            <person name="Davis B.W."/>
            <person name="Ostrander E.A."/>
            <person name="Goff S.P."/>
            <person name="Metzger M.J."/>
        </authorList>
    </citation>
    <scope>NUCLEOTIDE SEQUENCE</scope>
    <source>
        <strain evidence="2">MELC-2E11</strain>
        <tissue evidence="2">Siphon/mantle</tissue>
    </source>
</reference>
<gene>
    <name evidence="2" type="ORF">MAR_032175</name>
</gene>
<dbReference type="EMBL" id="CP111021">
    <property type="protein sequence ID" value="WAR17581.1"/>
    <property type="molecule type" value="Genomic_DNA"/>
</dbReference>
<organism evidence="2 3">
    <name type="scientific">Mya arenaria</name>
    <name type="common">Soft-shell clam</name>
    <dbReference type="NCBI Taxonomy" id="6604"/>
    <lineage>
        <taxon>Eukaryota</taxon>
        <taxon>Metazoa</taxon>
        <taxon>Spiralia</taxon>
        <taxon>Lophotrochozoa</taxon>
        <taxon>Mollusca</taxon>
        <taxon>Bivalvia</taxon>
        <taxon>Autobranchia</taxon>
        <taxon>Heteroconchia</taxon>
        <taxon>Euheterodonta</taxon>
        <taxon>Imparidentia</taxon>
        <taxon>Neoheterodontei</taxon>
        <taxon>Myida</taxon>
        <taxon>Myoidea</taxon>
        <taxon>Myidae</taxon>
        <taxon>Mya</taxon>
    </lineage>
</organism>
<keyword evidence="3" id="KW-1185">Reference proteome</keyword>
<dbReference type="Proteomes" id="UP001164746">
    <property type="component" value="Chromosome 10"/>
</dbReference>
<feature type="region of interest" description="Disordered" evidence="1">
    <location>
        <begin position="72"/>
        <end position="94"/>
    </location>
</feature>
<proteinExistence type="predicted"/>
<feature type="compositionally biased region" description="Polar residues" evidence="1">
    <location>
        <begin position="81"/>
        <end position="94"/>
    </location>
</feature>
<evidence type="ECO:0000313" key="3">
    <source>
        <dbReference type="Proteomes" id="UP001164746"/>
    </source>
</evidence>
<evidence type="ECO:0000256" key="1">
    <source>
        <dbReference type="SAM" id="MobiDB-lite"/>
    </source>
</evidence>
<name>A0ABY7F9A0_MYAAR</name>
<accession>A0ABY7F9A0</accession>
<sequence length="382" mass="42987">MYDRKTWSIVLMSEVMALLALLEMLARLVTISFCDIDCQSEKQIGIHVLTDKSSLEETTIQFGEQKTLILDQSDSDDGYNSMDSESNSRMFDASDVSNKNSYRSIGSITSERNEELKNYASSMYDASDVSYNDSDRSIGSISSEWNEDYENYSSSLYGASGVSNNGSYRSIGSISSERNEEIKNYDSSMYGASDHSNNHSYSSMYSMSSARTEDFDYSNISMYGTSDLRNNNYLNIENAISDVEFHIDDSDCPNGNSKNTSVGIKCKMNSTATDDKEWYKPMERKKECLTVTVSPTQESAEGESDHHIRIKEMRQLVLSIGEQYIIIYDVKEGLRTIKKKGLQTLKGNRILIEGCSLKLLIQGKYDIKAVQVGNVNRVQIIT</sequence>
<evidence type="ECO:0000313" key="2">
    <source>
        <dbReference type="EMBL" id="WAR17581.1"/>
    </source>
</evidence>
<protein>
    <submittedName>
        <fullName evidence="2">Uncharacterized protein</fullName>
    </submittedName>
</protein>